<gene>
    <name evidence="1" type="ORF">NSA47_05865</name>
</gene>
<keyword evidence="2" id="KW-1185">Reference proteome</keyword>
<reference evidence="1" key="1">
    <citation type="submission" date="2022-07" db="EMBL/GenBank/DDBJ databases">
        <title>Enhanced cultured diversity of the mouse gut microbiota enables custom-made synthetic communities.</title>
        <authorList>
            <person name="Afrizal A."/>
        </authorList>
    </citation>
    <scope>NUCLEOTIDE SEQUENCE</scope>
    <source>
        <strain evidence="1">DSM 28593</strain>
    </source>
</reference>
<dbReference type="EMBL" id="JANKAS010000004">
    <property type="protein sequence ID" value="MCR1898517.1"/>
    <property type="molecule type" value="Genomic_DNA"/>
</dbReference>
<protein>
    <submittedName>
        <fullName evidence="1">Uncharacterized protein</fullName>
    </submittedName>
</protein>
<dbReference type="AlphaFoldDB" id="A0AAE3KZM8"/>
<proteinExistence type="predicted"/>
<evidence type="ECO:0000313" key="2">
    <source>
        <dbReference type="Proteomes" id="UP001205748"/>
    </source>
</evidence>
<name>A0AAE3KZM8_9FIRM</name>
<evidence type="ECO:0000313" key="1">
    <source>
        <dbReference type="EMBL" id="MCR1898517.1"/>
    </source>
</evidence>
<comment type="caution">
    <text evidence="1">The sequence shown here is derived from an EMBL/GenBank/DDBJ whole genome shotgun (WGS) entry which is preliminary data.</text>
</comment>
<dbReference type="RefSeq" id="WP_257529991.1">
    <property type="nucleotide sequence ID" value="NZ_JANKAS010000004.1"/>
</dbReference>
<organism evidence="1 2">
    <name type="scientific">Irregularibacter muris</name>
    <dbReference type="NCBI Taxonomy" id="1796619"/>
    <lineage>
        <taxon>Bacteria</taxon>
        <taxon>Bacillati</taxon>
        <taxon>Bacillota</taxon>
        <taxon>Clostridia</taxon>
        <taxon>Eubacteriales</taxon>
        <taxon>Eubacteriaceae</taxon>
        <taxon>Irregularibacter</taxon>
    </lineage>
</organism>
<accession>A0AAE3KZM8</accession>
<dbReference type="Proteomes" id="UP001205748">
    <property type="component" value="Unassembled WGS sequence"/>
</dbReference>
<sequence length="57" mass="7137">MINLTDDTLTILQKKDKYMQELFIEKEYWKQRYESSQQQIKYMAKYLPKDIRIPEDF</sequence>